<proteinExistence type="predicted"/>
<reference evidence="2" key="1">
    <citation type="journal article" date="2012" name="PLoS Negl. Trop. Dis.">
        <title>A systematically improved high quality genome and transcriptome of the human blood fluke Schistosoma mansoni.</title>
        <authorList>
            <person name="Protasio A.V."/>
            <person name="Tsai I.J."/>
            <person name="Babbage A."/>
            <person name="Nichol S."/>
            <person name="Hunt M."/>
            <person name="Aslett M.A."/>
            <person name="De Silva N."/>
            <person name="Velarde G.S."/>
            <person name="Anderson T.J."/>
            <person name="Clark R.C."/>
            <person name="Davidson C."/>
            <person name="Dillon G.P."/>
            <person name="Holroyd N.E."/>
            <person name="LoVerde P.T."/>
            <person name="Lloyd C."/>
            <person name="McQuillan J."/>
            <person name="Oliveira G."/>
            <person name="Otto T.D."/>
            <person name="Parker-Manuel S.J."/>
            <person name="Quail M.A."/>
            <person name="Wilson R.A."/>
            <person name="Zerlotini A."/>
            <person name="Dunne D.W."/>
            <person name="Berriman M."/>
        </authorList>
    </citation>
    <scope>NUCLEOTIDE SEQUENCE [LARGE SCALE GENOMIC DNA]</scope>
    <source>
        <strain evidence="2">Puerto Rican</strain>
    </source>
</reference>
<evidence type="ECO:0000256" key="1">
    <source>
        <dbReference type="SAM" id="Phobius"/>
    </source>
</evidence>
<keyword evidence="1" id="KW-0472">Membrane</keyword>
<name>A0A5K4EZR3_SCHMA</name>
<dbReference type="Proteomes" id="UP000008854">
    <property type="component" value="Unassembled WGS sequence"/>
</dbReference>
<reference evidence="3" key="2">
    <citation type="submission" date="2019-11" db="UniProtKB">
        <authorList>
            <consortium name="WormBaseParasite"/>
        </authorList>
    </citation>
    <scope>IDENTIFICATION</scope>
    <source>
        <strain evidence="3">Puerto Rican</strain>
    </source>
</reference>
<protein>
    <submittedName>
        <fullName evidence="3">TMEM132 domain-containing protein</fullName>
    </submittedName>
</protein>
<dbReference type="InParanoid" id="A0A5K4EZR3"/>
<feature type="transmembrane region" description="Helical" evidence="1">
    <location>
        <begin position="693"/>
        <end position="710"/>
    </location>
</feature>
<dbReference type="PANTHER" id="PTHR34284:SF1">
    <property type="entry name" value="FG-GAP REPEAT-CONTAINING PROTEIN"/>
    <property type="match status" value="1"/>
</dbReference>
<keyword evidence="1" id="KW-0812">Transmembrane</keyword>
<evidence type="ECO:0000313" key="2">
    <source>
        <dbReference type="Proteomes" id="UP000008854"/>
    </source>
</evidence>
<dbReference type="PANTHER" id="PTHR34284">
    <property type="entry name" value="FG-GAP REPEAT-CONTAINING PROTEIN"/>
    <property type="match status" value="1"/>
</dbReference>
<keyword evidence="2" id="KW-1185">Reference proteome</keyword>
<accession>A0A5K4EZR3</accession>
<sequence length="719" mass="81418">MLVLAYVISFVVVDHHSFSLIPVWALHLKANRHAPIESDGNSNSLFSTITDYSSYNWSIYLSIAIPKSNGSSLYDLAAFQLPMLKSLELSVMDPYRKITNFLNFQKIQSNSFNREPIRLKSLFYKESLIYVVVECRKISSQVNSYVLFEIAVYDNQLNEIWRRALYQVLLDEVDVNFKSVPISLSFDLTCGLVYPRVCGVIFVGFPTNNISVSHYSTISLSLEDGKILWHHLVGDFEDSRKAYESDLVLKNWKIRISKQYLFSTHIDESPWTEFTESLSHIFPVRWYGVGSCEIRLVYAKKHSEYLVENSLRTPNAIAVIHPSGLDLLDLKSGHPLMTITLKWKIGSTYTILSTPVSDGLISRQLGSPTIYELRIASEITDSPSNGLKIKVPPISDHVNSSLESDFSHTVDCQGIFIRHESAPNNWEIVKSFHSNEMIEIHSSTYHGLCRPFRMWEYSRLGRSNWQEDSRKSTPPVVVKRHIPLSGLARLWYSLMHDKSDEFNSHDVNQDLTHENDHEHHDIYFLTSDGIITSVSNHGYENWRVSSEVSWLQVSRTLGTLASHGEERSVDKHLNDLYIDHFRPSLTAINLASLGQGFFHDLSLFSKIKPTIPTIPLLVSTGWDSVGVVDRTNGKLLAAHRLPTQPTGQPIVISLALSNTTKLSEVVNVPTILLVPCNDIVVGFALVQSLRISLLIPLIISLTVSFFVFTWCCDLDATNS</sequence>
<dbReference type="WBParaSite" id="Smp_214290.1">
    <property type="protein sequence ID" value="Smp_214290.1"/>
    <property type="gene ID" value="Smp_214290"/>
</dbReference>
<organism evidence="2 3">
    <name type="scientific">Schistosoma mansoni</name>
    <name type="common">Blood fluke</name>
    <dbReference type="NCBI Taxonomy" id="6183"/>
    <lineage>
        <taxon>Eukaryota</taxon>
        <taxon>Metazoa</taxon>
        <taxon>Spiralia</taxon>
        <taxon>Lophotrochozoa</taxon>
        <taxon>Platyhelminthes</taxon>
        <taxon>Trematoda</taxon>
        <taxon>Digenea</taxon>
        <taxon>Strigeidida</taxon>
        <taxon>Schistosomatoidea</taxon>
        <taxon>Schistosomatidae</taxon>
        <taxon>Schistosoma</taxon>
    </lineage>
</organism>
<keyword evidence="1" id="KW-1133">Transmembrane helix</keyword>
<evidence type="ECO:0000313" key="3">
    <source>
        <dbReference type="WBParaSite" id="Smp_214290.1"/>
    </source>
</evidence>
<dbReference type="AlphaFoldDB" id="A0A5K4EZR3"/>
<dbReference type="STRING" id="6183.A0A5K4EZR3"/>